<dbReference type="PANTHER" id="PTHR15162:SF7">
    <property type="entry name" value="SUCCINYLGLUTAMATE DESUCCINYLASE"/>
    <property type="match status" value="1"/>
</dbReference>
<dbReference type="AlphaFoldDB" id="A0A0C6P1D2"/>
<dbReference type="GO" id="GO:0046872">
    <property type="term" value="F:metal ion binding"/>
    <property type="evidence" value="ECO:0007669"/>
    <property type="project" value="UniProtKB-KW"/>
</dbReference>
<dbReference type="CDD" id="cd18430">
    <property type="entry name" value="M14_ASTE_ASPA_like"/>
    <property type="match status" value="1"/>
</dbReference>
<sequence length="329" mass="36087">MNTPTPVSTDYLRAHQFLGLQPGPRLLVLGAVHGNEVCGTRAIERILAELESGALAITRGQLTLLPVTNPLAYRKGERQGDRNLNRNLRVCATPTDYEDRIGNALCPLLQAHDVLLDLHSFHTGGQPFAMLGPRDNQEALEPFAHAREEARLVAHLGPRRVVEGWMQAYERGVRRRREQNPGAPAALLDAAYGVGSTEYFRAHGGYGVTLECGQHDDPAAPEVAYRAIRQTLALLGLADIALEPPRRDFETLCLVDVVDREADGDAFARPWASFDPVRQGELVGTRADGRQVLAPRDGYVVFPNPRALAGNEWFYFAVASDRLGEDAGN</sequence>
<dbReference type="SUPFAM" id="SSF53187">
    <property type="entry name" value="Zn-dependent exopeptidases"/>
    <property type="match status" value="1"/>
</dbReference>
<reference evidence="6 7" key="1">
    <citation type="journal article" date="2012" name="BMC Genomics">
        <title>Comparative genomics of the classical Bordetella subspecies: the evolution and exchange of virulence-associated diversity amongst closely related pathogens.</title>
        <authorList>
            <person name="Park J."/>
            <person name="Zhang Y."/>
            <person name="Buboltz A.M."/>
            <person name="Zhang X."/>
            <person name="Schuster S.C."/>
            <person name="Ahuja U."/>
            <person name="Liu M."/>
            <person name="Miller J.F."/>
            <person name="Sebaihia M."/>
            <person name="Bentley S.D."/>
            <person name="Parkhill J."/>
            <person name="Harvill E.T."/>
        </authorList>
    </citation>
    <scope>NUCLEOTIDE SEQUENCE [LARGE SCALE GENOMIC DNA]</scope>
    <source>
        <strain evidence="6 7">253</strain>
    </source>
</reference>
<feature type="domain" description="Succinylglutamate desuccinylase/Aspartoacylase catalytic" evidence="5">
    <location>
        <begin position="22"/>
        <end position="157"/>
    </location>
</feature>
<evidence type="ECO:0000313" key="7">
    <source>
        <dbReference type="Proteomes" id="UP000007564"/>
    </source>
</evidence>
<dbReference type="HOGENOM" id="CLU_803962_0_0_4"/>
<name>A0A0C6P1D2_BORBO</name>
<evidence type="ECO:0000259" key="5">
    <source>
        <dbReference type="Pfam" id="PF24827"/>
    </source>
</evidence>
<dbReference type="EC" id="3.1.-.-" evidence="6"/>
<gene>
    <name evidence="6" type="primary">astE</name>
    <name evidence="6" type="ORF">BN112_0484</name>
</gene>
<keyword evidence="4" id="KW-0862">Zinc</keyword>
<evidence type="ECO:0000256" key="4">
    <source>
        <dbReference type="ARBA" id="ARBA00022833"/>
    </source>
</evidence>
<dbReference type="EMBL" id="HE965806">
    <property type="protein sequence ID" value="CCJ52402.1"/>
    <property type="molecule type" value="Genomic_DNA"/>
</dbReference>
<dbReference type="GO" id="GO:0016788">
    <property type="term" value="F:hydrolase activity, acting on ester bonds"/>
    <property type="evidence" value="ECO:0007669"/>
    <property type="project" value="InterPro"/>
</dbReference>
<evidence type="ECO:0000256" key="1">
    <source>
        <dbReference type="ARBA" id="ARBA00001947"/>
    </source>
</evidence>
<dbReference type="GO" id="GO:0005829">
    <property type="term" value="C:cytosol"/>
    <property type="evidence" value="ECO:0007669"/>
    <property type="project" value="TreeGrafter"/>
</dbReference>
<dbReference type="PANTHER" id="PTHR15162">
    <property type="entry name" value="ASPARTOACYLASE"/>
    <property type="match status" value="1"/>
</dbReference>
<dbReference type="OrthoDB" id="9774976at2"/>
<evidence type="ECO:0000256" key="2">
    <source>
        <dbReference type="ARBA" id="ARBA00022723"/>
    </source>
</evidence>
<evidence type="ECO:0000256" key="3">
    <source>
        <dbReference type="ARBA" id="ARBA00022801"/>
    </source>
</evidence>
<dbReference type="KEGG" id="bbh:BN112_0484"/>
<organism evidence="6 7">
    <name type="scientific">Bordetella bronchiseptica 253</name>
    <dbReference type="NCBI Taxonomy" id="568707"/>
    <lineage>
        <taxon>Bacteria</taxon>
        <taxon>Pseudomonadati</taxon>
        <taxon>Pseudomonadota</taxon>
        <taxon>Betaproteobacteria</taxon>
        <taxon>Burkholderiales</taxon>
        <taxon>Alcaligenaceae</taxon>
        <taxon>Bordetella</taxon>
    </lineage>
</organism>
<dbReference type="RefSeq" id="WP_003811668.1">
    <property type="nucleotide sequence ID" value="NC_019382.1"/>
</dbReference>
<evidence type="ECO:0000313" key="6">
    <source>
        <dbReference type="EMBL" id="CCJ52402.1"/>
    </source>
</evidence>
<dbReference type="InterPro" id="IPR055438">
    <property type="entry name" value="AstE_AspA_cat"/>
</dbReference>
<accession>A0A0C6P1D2</accession>
<keyword evidence="3 6" id="KW-0378">Hydrolase</keyword>
<dbReference type="Pfam" id="PF24827">
    <property type="entry name" value="AstE_AspA_cat"/>
    <property type="match status" value="1"/>
</dbReference>
<dbReference type="Gene3D" id="3.40.630.10">
    <property type="entry name" value="Zn peptidases"/>
    <property type="match status" value="1"/>
</dbReference>
<protein>
    <submittedName>
        <fullName evidence="6">Putative succinylglutamate desuccinylase</fullName>
        <ecNumber evidence="6">3.1.-.-</ecNumber>
    </submittedName>
</protein>
<keyword evidence="2" id="KW-0479">Metal-binding</keyword>
<dbReference type="InterPro" id="IPR050178">
    <property type="entry name" value="AspA/AstE_fam"/>
</dbReference>
<dbReference type="Proteomes" id="UP000007564">
    <property type="component" value="Chromosome"/>
</dbReference>
<dbReference type="GeneID" id="93203349"/>
<comment type="cofactor">
    <cofactor evidence="1">
        <name>Zn(2+)</name>
        <dbReference type="ChEBI" id="CHEBI:29105"/>
    </cofactor>
</comment>
<proteinExistence type="predicted"/>